<reference evidence="3 5" key="2">
    <citation type="submission" date="2018-06" db="EMBL/GenBank/DDBJ databases">
        <authorList>
            <consortium name="Pathogen Informatics"/>
            <person name="Doyle S."/>
        </authorList>
    </citation>
    <scope>NUCLEOTIDE SEQUENCE [LARGE SCALE GENOMIC DNA]</scope>
    <source>
        <strain evidence="3 5">NCTC12438</strain>
    </source>
</reference>
<name>A0A378IKI7_9GAMM</name>
<protein>
    <submittedName>
        <fullName evidence="3">Plasminogen activator protein</fullName>
        <ecNumber evidence="3">3.4.23.48</ecNumber>
    </submittedName>
</protein>
<dbReference type="GO" id="GO:0006508">
    <property type="term" value="P:proteolysis"/>
    <property type="evidence" value="ECO:0007669"/>
    <property type="project" value="InterPro"/>
</dbReference>
<dbReference type="GO" id="GO:0009279">
    <property type="term" value="C:cell outer membrane"/>
    <property type="evidence" value="ECO:0007669"/>
    <property type="project" value="InterPro"/>
</dbReference>
<reference evidence="2 4" key="1">
    <citation type="submission" date="2015-11" db="EMBL/GenBank/DDBJ databases">
        <title>Genomic analysis of 38 Legionella species identifies large and diverse effector repertoires.</title>
        <authorList>
            <person name="Burstein D."/>
            <person name="Amaro F."/>
            <person name="Zusman T."/>
            <person name="Lifshitz Z."/>
            <person name="Cohen O."/>
            <person name="Gilbert J.A."/>
            <person name="Pupko T."/>
            <person name="Shuman H.A."/>
            <person name="Segal G."/>
        </authorList>
    </citation>
    <scope>NUCLEOTIDE SEQUENCE [LARGE SCALE GENOMIC DNA]</scope>
    <source>
        <strain evidence="2 4">CDC#72-OH-14</strain>
    </source>
</reference>
<dbReference type="GO" id="GO:0004190">
    <property type="term" value="F:aspartic-type endopeptidase activity"/>
    <property type="evidence" value="ECO:0007669"/>
    <property type="project" value="InterPro"/>
</dbReference>
<dbReference type="STRING" id="28085.Lcin_0067"/>
<evidence type="ECO:0000313" key="2">
    <source>
        <dbReference type="EMBL" id="KTC93979.1"/>
    </source>
</evidence>
<feature type="active site" evidence="1">
    <location>
        <position position="244"/>
    </location>
</feature>
<dbReference type="InterPro" id="IPR000036">
    <property type="entry name" value="Peptidase_A26_omptin"/>
</dbReference>
<dbReference type="NCBIfam" id="NF008226">
    <property type="entry name" value="PRK10993.2-2"/>
    <property type="match status" value="1"/>
</dbReference>
<dbReference type="Proteomes" id="UP000054854">
    <property type="component" value="Unassembled WGS sequence"/>
</dbReference>
<dbReference type="PRINTS" id="PR00482">
    <property type="entry name" value="OMPTIN"/>
</dbReference>
<feature type="active site" evidence="1">
    <location>
        <position position="124"/>
    </location>
</feature>
<keyword evidence="3" id="KW-0378">Hydrolase</keyword>
<dbReference type="Gene3D" id="2.40.128.90">
    <property type="entry name" value="OMPT-like"/>
    <property type="match status" value="1"/>
</dbReference>
<dbReference type="EC" id="3.4.23.48" evidence="3"/>
<organism evidence="3 5">
    <name type="scientific">Legionella cincinnatiensis</name>
    <dbReference type="NCBI Taxonomy" id="28085"/>
    <lineage>
        <taxon>Bacteria</taxon>
        <taxon>Pseudomonadati</taxon>
        <taxon>Pseudomonadota</taxon>
        <taxon>Gammaproteobacteria</taxon>
        <taxon>Legionellales</taxon>
        <taxon>Legionellaceae</taxon>
        <taxon>Legionella</taxon>
    </lineage>
</organism>
<sequence>MFVVFLTINQLQGLPTLTGKNMNNKIVMLALISSSIIFSHDSNAADYRIKGLSASTSLGVLSGKAEEYVYYPNTDKKLSQLDWRIKNAAILNGEINYNFVDWLSLVGRGWITLAKNTAAMDDYDWLNPHQKNWTHWSHHENTNLNYANEFDLSLRAWLLQKQNYKLGVAAGYQRNSFSWQANGGCYQYDNGAHVGCFPSNEPGIGYQQKFSTPYVGLASKYSISNFEFNAFLKFSNWVSARDHDEHYARNLTFNEYGNNAKYYAATINSGYFLTKNVKTFVEASYSHYSNVRADSEIIDNDTGQHVYDDNSSGLSNHSYTVALGLQYLF</sequence>
<evidence type="ECO:0000313" key="4">
    <source>
        <dbReference type="Proteomes" id="UP000054854"/>
    </source>
</evidence>
<keyword evidence="4" id="KW-1185">Reference proteome</keyword>
<proteinExistence type="predicted"/>
<dbReference type="Pfam" id="PF01278">
    <property type="entry name" value="Omptin"/>
    <property type="match status" value="1"/>
</dbReference>
<dbReference type="PIRSF" id="PIRSF001522">
    <property type="entry name" value="Peptidase_A26"/>
    <property type="match status" value="1"/>
</dbReference>
<evidence type="ECO:0000313" key="5">
    <source>
        <dbReference type="Proteomes" id="UP000255316"/>
    </source>
</evidence>
<dbReference type="InterPro" id="IPR020080">
    <property type="entry name" value="OM_adhesin/peptidase_omptin"/>
</dbReference>
<dbReference type="Proteomes" id="UP000255316">
    <property type="component" value="Unassembled WGS sequence"/>
</dbReference>
<dbReference type="InterPro" id="IPR053724">
    <property type="entry name" value="OMP_A26_sf"/>
</dbReference>
<accession>A0A378IKI7</accession>
<dbReference type="EMBL" id="LNXX01000001">
    <property type="protein sequence ID" value="KTC93979.1"/>
    <property type="molecule type" value="Genomic_DNA"/>
</dbReference>
<feature type="active site" evidence="1">
    <location>
        <position position="122"/>
    </location>
</feature>
<feature type="active site" evidence="1">
    <location>
        <position position="246"/>
    </location>
</feature>
<dbReference type="AlphaFoldDB" id="A0A378IKI7"/>
<dbReference type="SUPFAM" id="SSF69917">
    <property type="entry name" value="OMPT-like"/>
    <property type="match status" value="1"/>
</dbReference>
<evidence type="ECO:0000256" key="1">
    <source>
        <dbReference type="PIRSR" id="PIRSR001522-1"/>
    </source>
</evidence>
<dbReference type="EMBL" id="UGNX01000001">
    <property type="protein sequence ID" value="STX35185.1"/>
    <property type="molecule type" value="Genomic_DNA"/>
</dbReference>
<gene>
    <name evidence="3" type="primary">pla</name>
    <name evidence="2" type="ORF">Lcin_0067</name>
    <name evidence="3" type="ORF">NCTC12438_01796</name>
</gene>
<evidence type="ECO:0000313" key="3">
    <source>
        <dbReference type="EMBL" id="STX35185.1"/>
    </source>
</evidence>